<reference evidence="3" key="2">
    <citation type="submission" date="2020-09" db="EMBL/GenBank/DDBJ databases">
        <authorList>
            <person name="Sun Q."/>
            <person name="Zhou Y."/>
        </authorList>
    </citation>
    <scope>NUCLEOTIDE SEQUENCE</scope>
    <source>
        <strain evidence="3">CGMCC 1.15179</strain>
    </source>
</reference>
<dbReference type="GO" id="GO:0080120">
    <property type="term" value="P:CAAX-box protein maturation"/>
    <property type="evidence" value="ECO:0007669"/>
    <property type="project" value="UniProtKB-ARBA"/>
</dbReference>
<feature type="transmembrane region" description="Helical" evidence="1">
    <location>
        <begin position="139"/>
        <end position="155"/>
    </location>
</feature>
<evidence type="ECO:0000259" key="2">
    <source>
        <dbReference type="Pfam" id="PF02517"/>
    </source>
</evidence>
<protein>
    <submittedName>
        <fullName evidence="3">CAAX amino protease</fullName>
    </submittedName>
</protein>
<dbReference type="GO" id="GO:0006508">
    <property type="term" value="P:proteolysis"/>
    <property type="evidence" value="ECO:0007669"/>
    <property type="project" value="UniProtKB-KW"/>
</dbReference>
<dbReference type="Pfam" id="PF02517">
    <property type="entry name" value="Rce1-like"/>
    <property type="match status" value="1"/>
</dbReference>
<keyword evidence="3" id="KW-0378">Hydrolase</keyword>
<evidence type="ECO:0000256" key="1">
    <source>
        <dbReference type="SAM" id="Phobius"/>
    </source>
</evidence>
<dbReference type="GO" id="GO:0004175">
    <property type="term" value="F:endopeptidase activity"/>
    <property type="evidence" value="ECO:0007669"/>
    <property type="project" value="UniProtKB-ARBA"/>
</dbReference>
<feature type="transmembrane region" description="Helical" evidence="1">
    <location>
        <begin position="85"/>
        <end position="104"/>
    </location>
</feature>
<evidence type="ECO:0000313" key="3">
    <source>
        <dbReference type="EMBL" id="GGE11089.1"/>
    </source>
</evidence>
<dbReference type="RefSeq" id="WP_188646858.1">
    <property type="nucleotide sequence ID" value="NZ_BMHQ01000003.1"/>
</dbReference>
<keyword evidence="1" id="KW-0472">Membrane</keyword>
<feature type="domain" description="CAAX prenyl protease 2/Lysostaphin resistance protein A-like" evidence="2">
    <location>
        <begin position="90"/>
        <end position="174"/>
    </location>
</feature>
<proteinExistence type="predicted"/>
<evidence type="ECO:0000313" key="4">
    <source>
        <dbReference type="Proteomes" id="UP000625210"/>
    </source>
</evidence>
<dbReference type="AlphaFoldDB" id="A0A8J2YCR7"/>
<gene>
    <name evidence="3" type="ORF">GCM10011571_10510</name>
</gene>
<comment type="caution">
    <text evidence="3">The sequence shown here is derived from an EMBL/GenBank/DDBJ whole genome shotgun (WGS) entry which is preliminary data.</text>
</comment>
<feature type="transmembrane region" description="Helical" evidence="1">
    <location>
        <begin position="161"/>
        <end position="182"/>
    </location>
</feature>
<dbReference type="Proteomes" id="UP000625210">
    <property type="component" value="Unassembled WGS sequence"/>
</dbReference>
<keyword evidence="1" id="KW-1133">Transmembrane helix</keyword>
<dbReference type="InterPro" id="IPR003675">
    <property type="entry name" value="Rce1/LyrA-like_dom"/>
</dbReference>
<keyword evidence="3" id="KW-0645">Protease</keyword>
<keyword evidence="1" id="KW-0812">Transmembrane</keyword>
<name>A0A8J2YCR7_9BACL</name>
<feature type="transmembrane region" description="Helical" evidence="1">
    <location>
        <begin position="53"/>
        <end position="73"/>
    </location>
</feature>
<reference evidence="3" key="1">
    <citation type="journal article" date="2014" name="Int. J. Syst. Evol. Microbiol.">
        <title>Complete genome sequence of Corynebacterium casei LMG S-19264T (=DSM 44701T), isolated from a smear-ripened cheese.</title>
        <authorList>
            <consortium name="US DOE Joint Genome Institute (JGI-PGF)"/>
            <person name="Walter F."/>
            <person name="Albersmeier A."/>
            <person name="Kalinowski J."/>
            <person name="Ruckert C."/>
        </authorList>
    </citation>
    <scope>NUCLEOTIDE SEQUENCE</scope>
    <source>
        <strain evidence="3">CGMCC 1.15179</strain>
    </source>
</reference>
<keyword evidence="4" id="KW-1185">Reference proteome</keyword>
<dbReference type="EMBL" id="BMHQ01000003">
    <property type="protein sequence ID" value="GGE11089.1"/>
    <property type="molecule type" value="Genomic_DNA"/>
</dbReference>
<accession>A0A8J2YCR7</accession>
<feature type="transmembrane region" description="Helical" evidence="1">
    <location>
        <begin position="116"/>
        <end position="132"/>
    </location>
</feature>
<sequence>MGGRVQRLNGNMLLLNLYLSQAVILLTAVLLLWWQGRLNEHLFTWREGEDWGIGALAGLAVVLIDWLLARWLPEEWLDDGGLNRLLFQNLPVWHIAVVTALVAVAEELLFRGAVQYWLGVFGSALLFTAIHFRYLRKWVMVTVLFVVSLGLGWLTEWTHSLTAAMVAHFLLDFVLGVCIRLGKMPGAKITEE</sequence>
<organism evidence="3 4">
    <name type="scientific">Marinithermofilum abyssi</name>
    <dbReference type="NCBI Taxonomy" id="1571185"/>
    <lineage>
        <taxon>Bacteria</taxon>
        <taxon>Bacillati</taxon>
        <taxon>Bacillota</taxon>
        <taxon>Bacilli</taxon>
        <taxon>Bacillales</taxon>
        <taxon>Thermoactinomycetaceae</taxon>
        <taxon>Marinithermofilum</taxon>
    </lineage>
</organism>
<feature type="transmembrane region" description="Helical" evidence="1">
    <location>
        <begin position="12"/>
        <end position="33"/>
    </location>
</feature>